<name>A0A841T3L9_9BACL</name>
<keyword evidence="1 7" id="KW-0808">Transferase</keyword>
<dbReference type="Pfam" id="PF04265">
    <property type="entry name" value="TPK_B1_binding"/>
    <property type="match status" value="1"/>
</dbReference>
<dbReference type="GO" id="GO:0009229">
    <property type="term" value="P:thiamine diphosphate biosynthetic process"/>
    <property type="evidence" value="ECO:0007669"/>
    <property type="project" value="InterPro"/>
</dbReference>
<dbReference type="CDD" id="cd07995">
    <property type="entry name" value="TPK"/>
    <property type="match status" value="1"/>
</dbReference>
<dbReference type="PANTHER" id="PTHR41299">
    <property type="entry name" value="THIAMINE PYROPHOSPHOKINASE"/>
    <property type="match status" value="1"/>
</dbReference>
<evidence type="ECO:0000256" key="2">
    <source>
        <dbReference type="ARBA" id="ARBA00022741"/>
    </source>
</evidence>
<dbReference type="GO" id="GO:0005524">
    <property type="term" value="F:ATP binding"/>
    <property type="evidence" value="ECO:0007669"/>
    <property type="project" value="UniProtKB-KW"/>
</dbReference>
<dbReference type="InterPro" id="IPR036759">
    <property type="entry name" value="TPK_catalytic_sf"/>
</dbReference>
<dbReference type="InterPro" id="IPR006282">
    <property type="entry name" value="Thi_PPkinase"/>
</dbReference>
<dbReference type="InterPro" id="IPR036371">
    <property type="entry name" value="TPK_B1-bd_sf"/>
</dbReference>
<feature type="domain" description="Thiamin pyrophosphokinase thiamin-binding" evidence="6">
    <location>
        <begin position="147"/>
        <end position="213"/>
    </location>
</feature>
<evidence type="ECO:0000256" key="4">
    <source>
        <dbReference type="ARBA" id="ARBA00022840"/>
    </source>
</evidence>
<gene>
    <name evidence="7" type="ORF">H4Q31_02460</name>
</gene>
<dbReference type="GO" id="GO:0006772">
    <property type="term" value="P:thiamine metabolic process"/>
    <property type="evidence" value="ECO:0007669"/>
    <property type="project" value="UniProtKB-UniRule"/>
</dbReference>
<dbReference type="SMART" id="SM00983">
    <property type="entry name" value="TPK_B1_binding"/>
    <property type="match status" value="1"/>
</dbReference>
<dbReference type="EC" id="2.7.6.2" evidence="5"/>
<dbReference type="SUPFAM" id="SSF63999">
    <property type="entry name" value="Thiamin pyrophosphokinase, catalytic domain"/>
    <property type="match status" value="1"/>
</dbReference>
<evidence type="ECO:0000259" key="6">
    <source>
        <dbReference type="SMART" id="SM00983"/>
    </source>
</evidence>
<accession>A0A841T3L9</accession>
<evidence type="ECO:0000256" key="5">
    <source>
        <dbReference type="NCBIfam" id="TIGR01378"/>
    </source>
</evidence>
<dbReference type="SUPFAM" id="SSF63862">
    <property type="entry name" value="Thiamin pyrophosphokinase, substrate-binding domain"/>
    <property type="match status" value="1"/>
</dbReference>
<dbReference type="GO" id="GO:0030975">
    <property type="term" value="F:thiamine binding"/>
    <property type="evidence" value="ECO:0007669"/>
    <property type="project" value="InterPro"/>
</dbReference>
<dbReference type="InterPro" id="IPR053149">
    <property type="entry name" value="TPK"/>
</dbReference>
<dbReference type="InterPro" id="IPR007371">
    <property type="entry name" value="TPK_catalytic"/>
</dbReference>
<dbReference type="PANTHER" id="PTHR41299:SF1">
    <property type="entry name" value="THIAMINE PYROPHOSPHOKINASE"/>
    <property type="match status" value="1"/>
</dbReference>
<sequence>MTSAALRRAIIFAGGELGEWAAALIQPNDYIIGADRGALYLAESGLPLHLAVGDFDSIDPQQLAYVRQHAGEMLAFDAVDKDWTDSELALREALARGWRDVVIVGGLGSRFDHTLANVYLLCLAADEGCSAVLVGEHNEIRLLTGPGECRLDADPRFEHVSLLPIAGEAAGITLSGFVYPLNDATLRMGMTLGVSNKLAGTEGIVELGEGRLLLIRSRD</sequence>
<keyword evidence="2" id="KW-0547">Nucleotide-binding</keyword>
<dbReference type="Pfam" id="PF04263">
    <property type="entry name" value="TPK_catalytic"/>
    <property type="match status" value="1"/>
</dbReference>
<evidence type="ECO:0000256" key="3">
    <source>
        <dbReference type="ARBA" id="ARBA00022777"/>
    </source>
</evidence>
<keyword evidence="3 7" id="KW-0418">Kinase</keyword>
<keyword evidence="8" id="KW-1185">Reference proteome</keyword>
<dbReference type="InterPro" id="IPR007373">
    <property type="entry name" value="Thiamin_PyroPKinase_B1-bd"/>
</dbReference>
<dbReference type="Proteomes" id="UP000574133">
    <property type="component" value="Unassembled WGS sequence"/>
</dbReference>
<dbReference type="EMBL" id="JACJVN010000012">
    <property type="protein sequence ID" value="MBB6676183.1"/>
    <property type="molecule type" value="Genomic_DNA"/>
</dbReference>
<protein>
    <recommendedName>
        <fullName evidence="5">Thiamine diphosphokinase</fullName>
        <ecNumber evidence="5">2.7.6.2</ecNumber>
    </recommendedName>
</protein>
<dbReference type="GO" id="GO:0004788">
    <property type="term" value="F:thiamine diphosphokinase activity"/>
    <property type="evidence" value="ECO:0007669"/>
    <property type="project" value="UniProtKB-UniRule"/>
</dbReference>
<dbReference type="RefSeq" id="WP_185177482.1">
    <property type="nucleotide sequence ID" value="NZ_CBCSEP010000011.1"/>
</dbReference>
<dbReference type="Gene3D" id="3.40.50.10240">
    <property type="entry name" value="Thiamin pyrophosphokinase, catalytic domain"/>
    <property type="match status" value="1"/>
</dbReference>
<reference evidence="7 8" key="1">
    <citation type="submission" date="2020-08" db="EMBL/GenBank/DDBJ databases">
        <title>Cohnella phylogeny.</title>
        <authorList>
            <person name="Dunlap C."/>
        </authorList>
    </citation>
    <scope>NUCLEOTIDE SEQUENCE [LARGE SCALE GENOMIC DNA]</scope>
    <source>
        <strain evidence="7 8">DSM 103658</strain>
    </source>
</reference>
<proteinExistence type="predicted"/>
<dbReference type="AlphaFoldDB" id="A0A841T3L9"/>
<comment type="caution">
    <text evidence="7">The sequence shown here is derived from an EMBL/GenBank/DDBJ whole genome shotgun (WGS) entry which is preliminary data.</text>
</comment>
<organism evidence="7 8">
    <name type="scientific">Cohnella lubricantis</name>
    <dbReference type="NCBI Taxonomy" id="2163172"/>
    <lineage>
        <taxon>Bacteria</taxon>
        <taxon>Bacillati</taxon>
        <taxon>Bacillota</taxon>
        <taxon>Bacilli</taxon>
        <taxon>Bacillales</taxon>
        <taxon>Paenibacillaceae</taxon>
        <taxon>Cohnella</taxon>
    </lineage>
</organism>
<evidence type="ECO:0000256" key="1">
    <source>
        <dbReference type="ARBA" id="ARBA00022679"/>
    </source>
</evidence>
<keyword evidence="4" id="KW-0067">ATP-binding</keyword>
<evidence type="ECO:0000313" key="8">
    <source>
        <dbReference type="Proteomes" id="UP000574133"/>
    </source>
</evidence>
<evidence type="ECO:0000313" key="7">
    <source>
        <dbReference type="EMBL" id="MBB6676183.1"/>
    </source>
</evidence>
<dbReference type="GO" id="GO:0016301">
    <property type="term" value="F:kinase activity"/>
    <property type="evidence" value="ECO:0007669"/>
    <property type="project" value="UniProtKB-KW"/>
</dbReference>
<dbReference type="NCBIfam" id="TIGR01378">
    <property type="entry name" value="thi_PPkinase"/>
    <property type="match status" value="1"/>
</dbReference>